<dbReference type="AlphaFoldDB" id="A0A2T0MLF2"/>
<organism evidence="1 2">
    <name type="scientific">Nonomuraea fuscirosea</name>
    <dbReference type="NCBI Taxonomy" id="1291556"/>
    <lineage>
        <taxon>Bacteria</taxon>
        <taxon>Bacillati</taxon>
        <taxon>Actinomycetota</taxon>
        <taxon>Actinomycetes</taxon>
        <taxon>Streptosporangiales</taxon>
        <taxon>Streptosporangiaceae</taxon>
        <taxon>Nonomuraea</taxon>
    </lineage>
</organism>
<dbReference type="EMBL" id="PVNG01000023">
    <property type="protein sequence ID" value="PRX58489.1"/>
    <property type="molecule type" value="Genomic_DNA"/>
</dbReference>
<sequence>IFAPSARFVNLNITGFDAAKLSGLQLVADARVVVGMAAQRGGEW</sequence>
<proteinExistence type="predicted"/>
<comment type="caution">
    <text evidence="1">The sequence shown here is derived from an EMBL/GenBank/DDBJ whole genome shotgun (WGS) entry which is preliminary data.</text>
</comment>
<dbReference type="Proteomes" id="UP000238312">
    <property type="component" value="Unassembled WGS sequence"/>
</dbReference>
<gene>
    <name evidence="1" type="ORF">B0I32_123213</name>
</gene>
<accession>A0A2T0MLF2</accession>
<reference evidence="1 2" key="1">
    <citation type="submission" date="2018-03" db="EMBL/GenBank/DDBJ databases">
        <title>Genomic Encyclopedia of Type Strains, Phase III (KMG-III): the genomes of soil and plant-associated and newly described type strains.</title>
        <authorList>
            <person name="Whitman W."/>
        </authorList>
    </citation>
    <scope>NUCLEOTIDE SEQUENCE [LARGE SCALE GENOMIC DNA]</scope>
    <source>
        <strain evidence="1 2">CGMCC 4.7104</strain>
    </source>
</reference>
<protein>
    <submittedName>
        <fullName evidence="1">Uncharacterized protein</fullName>
    </submittedName>
</protein>
<keyword evidence="2" id="KW-1185">Reference proteome</keyword>
<feature type="non-terminal residue" evidence="1">
    <location>
        <position position="1"/>
    </location>
</feature>
<evidence type="ECO:0000313" key="1">
    <source>
        <dbReference type="EMBL" id="PRX58489.1"/>
    </source>
</evidence>
<name>A0A2T0MLF2_9ACTN</name>
<evidence type="ECO:0000313" key="2">
    <source>
        <dbReference type="Proteomes" id="UP000238312"/>
    </source>
</evidence>